<dbReference type="InterPro" id="IPR015421">
    <property type="entry name" value="PyrdxlP-dep_Trfase_major"/>
</dbReference>
<proteinExistence type="inferred from homology"/>
<dbReference type="NCBIfam" id="TIGR00707">
    <property type="entry name" value="argD"/>
    <property type="match status" value="1"/>
</dbReference>
<dbReference type="EMBL" id="JBBMER010000005">
    <property type="protein sequence ID" value="MEQ2379794.1"/>
    <property type="molecule type" value="Genomic_DNA"/>
</dbReference>
<dbReference type="PANTHER" id="PTHR11986:SF79">
    <property type="entry name" value="ACETYLORNITHINE AMINOTRANSFERASE, MITOCHONDRIAL"/>
    <property type="match status" value="1"/>
</dbReference>
<keyword evidence="8" id="KW-1185">Reference proteome</keyword>
<dbReference type="Pfam" id="PF00202">
    <property type="entry name" value="Aminotran_3"/>
    <property type="match status" value="1"/>
</dbReference>
<evidence type="ECO:0000256" key="6">
    <source>
        <dbReference type="RuleBase" id="RU003560"/>
    </source>
</evidence>
<dbReference type="InterPro" id="IPR004636">
    <property type="entry name" value="AcOrn/SuccOrn_fam"/>
</dbReference>
<reference evidence="7 8" key="1">
    <citation type="submission" date="2024-03" db="EMBL/GenBank/DDBJ databases">
        <title>Human intestinal bacterial collection.</title>
        <authorList>
            <person name="Pauvert C."/>
            <person name="Hitch T.C.A."/>
            <person name="Clavel T."/>
        </authorList>
    </citation>
    <scope>NUCLEOTIDE SEQUENCE [LARGE SCALE GENOMIC DNA]</scope>
    <source>
        <strain evidence="7 8">CLA-AA-H255</strain>
    </source>
</reference>
<dbReference type="Proteomes" id="UP001442364">
    <property type="component" value="Unassembled WGS sequence"/>
</dbReference>
<organism evidence="7 8">
    <name type="scientific">[Lactobacillus] rogosae</name>
    <dbReference type="NCBI Taxonomy" id="706562"/>
    <lineage>
        <taxon>Bacteria</taxon>
        <taxon>Bacillati</taxon>
        <taxon>Bacillota</taxon>
        <taxon>Clostridia</taxon>
        <taxon>Lachnospirales</taxon>
        <taxon>Lachnospiraceae</taxon>
        <taxon>Lachnospira</taxon>
    </lineage>
</organism>
<dbReference type="InterPro" id="IPR015422">
    <property type="entry name" value="PyrdxlP-dep_Trfase_small"/>
</dbReference>
<dbReference type="PIRSF" id="PIRSF000521">
    <property type="entry name" value="Transaminase_4ab_Lys_Orn"/>
    <property type="match status" value="1"/>
</dbReference>
<name>A0ABV1BW96_9FIRM</name>
<dbReference type="InterPro" id="IPR005814">
    <property type="entry name" value="Aminotrans_3"/>
</dbReference>
<dbReference type="RefSeq" id="WP_055175619.1">
    <property type="nucleotide sequence ID" value="NZ_DAWDXV010000006.1"/>
</dbReference>
<dbReference type="Gene3D" id="3.90.1150.10">
    <property type="entry name" value="Aspartate Aminotransferase, domain 1"/>
    <property type="match status" value="1"/>
</dbReference>
<evidence type="ECO:0000256" key="2">
    <source>
        <dbReference type="ARBA" id="ARBA00022576"/>
    </source>
</evidence>
<keyword evidence="4" id="KW-0808">Transferase</keyword>
<evidence type="ECO:0000313" key="7">
    <source>
        <dbReference type="EMBL" id="MEQ2379794.1"/>
    </source>
</evidence>
<evidence type="ECO:0000313" key="8">
    <source>
        <dbReference type="Proteomes" id="UP001442364"/>
    </source>
</evidence>
<keyword evidence="5 6" id="KW-0663">Pyridoxal phosphate</keyword>
<keyword evidence="2" id="KW-0032">Aminotransferase</keyword>
<keyword evidence="3" id="KW-0028">Amino-acid biosynthesis</keyword>
<comment type="caution">
    <text evidence="7">The sequence shown here is derived from an EMBL/GenBank/DDBJ whole genome shotgun (WGS) entry which is preliminary data.</text>
</comment>
<evidence type="ECO:0000256" key="4">
    <source>
        <dbReference type="ARBA" id="ARBA00022679"/>
    </source>
</evidence>
<accession>A0ABV1BW96</accession>
<dbReference type="Gene3D" id="3.40.640.10">
    <property type="entry name" value="Type I PLP-dependent aspartate aminotransferase-like (Major domain)"/>
    <property type="match status" value="1"/>
</dbReference>
<gene>
    <name evidence="7" type="ORF">WMO14_07865</name>
</gene>
<evidence type="ECO:0000256" key="1">
    <source>
        <dbReference type="ARBA" id="ARBA00001933"/>
    </source>
</evidence>
<evidence type="ECO:0000256" key="3">
    <source>
        <dbReference type="ARBA" id="ARBA00022605"/>
    </source>
</evidence>
<dbReference type="NCBIfam" id="NF002325">
    <property type="entry name" value="PRK01278.1"/>
    <property type="match status" value="1"/>
</dbReference>
<dbReference type="PANTHER" id="PTHR11986">
    <property type="entry name" value="AMINOTRANSFERASE CLASS III"/>
    <property type="match status" value="1"/>
</dbReference>
<comment type="similarity">
    <text evidence="6">Belongs to the class-III pyridoxal-phosphate-dependent aminotransferase family.</text>
</comment>
<evidence type="ECO:0000256" key="5">
    <source>
        <dbReference type="ARBA" id="ARBA00022898"/>
    </source>
</evidence>
<dbReference type="CDD" id="cd00610">
    <property type="entry name" value="OAT_like"/>
    <property type="match status" value="1"/>
</dbReference>
<comment type="cofactor">
    <cofactor evidence="1">
        <name>pyridoxal 5'-phosphate</name>
        <dbReference type="ChEBI" id="CHEBI:597326"/>
    </cofactor>
</comment>
<dbReference type="InterPro" id="IPR015424">
    <property type="entry name" value="PyrdxlP-dep_Trfase"/>
</dbReference>
<sequence>MKLKDTGLTAQDIKDKVNKYMIETYERFDFLAETAKDMYLYDENKTPYLDFYAGIAVNNAGSCNEKVVAAVKDQVEDIMHTFNYPYTIPQALLAEKVCKTIGMDKIFYQNSGTEANEAMIKMARKYGVEKYGPNRYHIVTAKDGFHGRTFGAMSATGQPGNACQVGFGPMTYGFSYAPYNDLKAFEDACTENTIAIMIEPVQGEGGVHPATKEFMTGLRKFCDEHDMLLLIDEVQTGWCRTGAVMSYMNYGIKPDIVSMAKGLGGGMPIGAICATEEVSKAFTAGSHGTTFGGHPVSCAAALAEVNELLNRNLADNAKKMGDYFSTKLEKLPHVKEVRHQGLLVGVEFDDTISGVDVKHGCFDRKLLITAIGSHIIRMVPPLILTEADCDKAYEIIKETVESLSTK</sequence>
<dbReference type="SUPFAM" id="SSF53383">
    <property type="entry name" value="PLP-dependent transferases"/>
    <property type="match status" value="1"/>
</dbReference>
<dbReference type="InterPro" id="IPR050103">
    <property type="entry name" value="Class-III_PLP-dep_AT"/>
</dbReference>
<protein>
    <submittedName>
        <fullName evidence="7">Acetylornithine/succinylornithine family transaminase</fullName>
    </submittedName>
</protein>